<keyword evidence="1" id="KW-0547">Nucleotide-binding</keyword>
<protein>
    <submittedName>
        <fullName evidence="4">AAA family ATPase</fullName>
    </submittedName>
</protein>
<dbReference type="Gene3D" id="1.20.58.760">
    <property type="entry name" value="Peptidase M41"/>
    <property type="match status" value="1"/>
</dbReference>
<dbReference type="GO" id="GO:0004222">
    <property type="term" value="F:metalloendopeptidase activity"/>
    <property type="evidence" value="ECO:0007669"/>
    <property type="project" value="InterPro"/>
</dbReference>
<reference evidence="4" key="1">
    <citation type="submission" date="2022-03" db="EMBL/GenBank/DDBJ databases">
        <title>The complete genome sequence of a Methyloterrigena soli.</title>
        <authorList>
            <person name="Zi Z."/>
        </authorList>
    </citation>
    <scope>NUCLEOTIDE SEQUENCE</scope>
    <source>
        <strain evidence="4">M48</strain>
    </source>
</reference>
<feature type="domain" description="Peptidase M41" evidence="3">
    <location>
        <begin position="452"/>
        <end position="558"/>
    </location>
</feature>
<keyword evidence="5" id="KW-1185">Reference proteome</keyword>
<evidence type="ECO:0000313" key="5">
    <source>
        <dbReference type="Proteomes" id="UP001156140"/>
    </source>
</evidence>
<organism evidence="4 5">
    <name type="scientific">Paradevosia shaoguanensis</name>
    <dbReference type="NCBI Taxonomy" id="1335043"/>
    <lineage>
        <taxon>Bacteria</taxon>
        <taxon>Pseudomonadati</taxon>
        <taxon>Pseudomonadota</taxon>
        <taxon>Alphaproteobacteria</taxon>
        <taxon>Hyphomicrobiales</taxon>
        <taxon>Devosiaceae</taxon>
        <taxon>Paradevosia</taxon>
    </lineage>
</organism>
<evidence type="ECO:0000259" key="3">
    <source>
        <dbReference type="Pfam" id="PF01434"/>
    </source>
</evidence>
<dbReference type="InterPro" id="IPR027417">
    <property type="entry name" value="P-loop_NTPase"/>
</dbReference>
<evidence type="ECO:0000259" key="2">
    <source>
        <dbReference type="Pfam" id="PF00004"/>
    </source>
</evidence>
<comment type="caution">
    <text evidence="4">The sequence shown here is derived from an EMBL/GenBank/DDBJ whole genome shotgun (WGS) entry which is preliminary data.</text>
</comment>
<dbReference type="EMBL" id="JALAZD010000001">
    <property type="protein sequence ID" value="MCI0126533.1"/>
    <property type="molecule type" value="Genomic_DNA"/>
</dbReference>
<dbReference type="AlphaFoldDB" id="A0AA41QL72"/>
<feature type="domain" description="ATPase AAA-type core" evidence="2">
    <location>
        <begin position="244"/>
        <end position="376"/>
    </location>
</feature>
<dbReference type="RefSeq" id="WP_281735373.1">
    <property type="nucleotide sequence ID" value="NZ_JAKETQ010000001.1"/>
</dbReference>
<dbReference type="GO" id="GO:0016887">
    <property type="term" value="F:ATP hydrolysis activity"/>
    <property type="evidence" value="ECO:0007669"/>
    <property type="project" value="InterPro"/>
</dbReference>
<evidence type="ECO:0000256" key="1">
    <source>
        <dbReference type="RuleBase" id="RU003651"/>
    </source>
</evidence>
<dbReference type="Gene3D" id="3.40.50.300">
    <property type="entry name" value="P-loop containing nucleotide triphosphate hydrolases"/>
    <property type="match status" value="1"/>
</dbReference>
<dbReference type="PANTHER" id="PTHR23076">
    <property type="entry name" value="METALLOPROTEASE M41 FTSH"/>
    <property type="match status" value="1"/>
</dbReference>
<dbReference type="SUPFAM" id="SSF52540">
    <property type="entry name" value="P-loop containing nucleoside triphosphate hydrolases"/>
    <property type="match status" value="1"/>
</dbReference>
<gene>
    <name evidence="4" type="ORF">ML536_06800</name>
</gene>
<keyword evidence="1" id="KW-0067">ATP-binding</keyword>
<dbReference type="InterPro" id="IPR003959">
    <property type="entry name" value="ATPase_AAA_core"/>
</dbReference>
<dbReference type="InterPro" id="IPR003960">
    <property type="entry name" value="ATPase_AAA_CS"/>
</dbReference>
<dbReference type="GO" id="GO:0005524">
    <property type="term" value="F:ATP binding"/>
    <property type="evidence" value="ECO:0007669"/>
    <property type="project" value="UniProtKB-KW"/>
</dbReference>
<dbReference type="InterPro" id="IPR000642">
    <property type="entry name" value="Peptidase_M41"/>
</dbReference>
<proteinExistence type="inferred from homology"/>
<comment type="similarity">
    <text evidence="1">Belongs to the AAA ATPase family.</text>
</comment>
<dbReference type="GO" id="GO:0004176">
    <property type="term" value="F:ATP-dependent peptidase activity"/>
    <property type="evidence" value="ECO:0007669"/>
    <property type="project" value="InterPro"/>
</dbReference>
<dbReference type="Pfam" id="PF01434">
    <property type="entry name" value="Peptidase_M41"/>
    <property type="match status" value="1"/>
</dbReference>
<dbReference type="CDD" id="cd19481">
    <property type="entry name" value="RecA-like_protease"/>
    <property type="match status" value="1"/>
</dbReference>
<dbReference type="PROSITE" id="PS00674">
    <property type="entry name" value="AAA"/>
    <property type="match status" value="1"/>
</dbReference>
<dbReference type="Gene3D" id="1.10.8.60">
    <property type="match status" value="1"/>
</dbReference>
<dbReference type="GO" id="GO:0030163">
    <property type="term" value="P:protein catabolic process"/>
    <property type="evidence" value="ECO:0007669"/>
    <property type="project" value="TreeGrafter"/>
</dbReference>
<sequence length="640" mass="68526">MPDDTHEYDDDAVAALEALAPVPLSAEVALSQEALSQALSRGTRTLLKQPSLVIVVEVPSRDWVGPIGEALPKLASRIAVKTADELQRANKSDQRVGASTLQHLQAGRTVAYVSQDPEAILDEAVLAAADATIVIPPLTAALLRKVIRRVSKQTARGVTAEMAELPLPVILSAIRPGLPARASVANLTRALEMCPAPPVSSSVPLLSDLPLTSTLRSWTDQTMADLAAVRAGTLPADQLVYGVLEGAPGTGKTLLAESLARTAGWSFVSSTIGNWFTHGDGALGGVARNIKDFVDAVLAAEPCIGYLDELDGLPDRATMDNRARDWWTPIVNLVLVEIDRLRRSGKHVLLLGGTNFYTRLDAALVRPGRLQRRVTFLPPQDADEVIAFLRHFLADDLADTDLSPLVRFASGATPAAMEGWVKEARACARAAGRPLQFDDLLTQIVPEDTRSQADIRAISLHEVGHALVAHRLGHVVETLSIIPTGRSAGYTRSKLPGLLLNMEHIRDTATVMLGGRAADIVLGNGAHTGAEGDLEAATRILLAAYERQGLNDSLLYMPAISTRPDPSIVTAVAKDLRHLLDRAITMVNAERELAYDLADRLIASRILTGKEVADCLGDRLRPASGARRSAPLPDTRRMAS</sequence>
<dbReference type="Pfam" id="PF00004">
    <property type="entry name" value="AAA"/>
    <property type="match status" value="1"/>
</dbReference>
<dbReference type="InterPro" id="IPR037219">
    <property type="entry name" value="Peptidase_M41-like"/>
</dbReference>
<accession>A0AA41QL72</accession>
<evidence type="ECO:0000313" key="4">
    <source>
        <dbReference type="EMBL" id="MCI0126533.1"/>
    </source>
</evidence>
<dbReference type="PANTHER" id="PTHR23076:SF97">
    <property type="entry name" value="ATP-DEPENDENT ZINC METALLOPROTEASE YME1L1"/>
    <property type="match status" value="1"/>
</dbReference>
<name>A0AA41QL72_9HYPH</name>
<dbReference type="GO" id="GO:0006508">
    <property type="term" value="P:proteolysis"/>
    <property type="evidence" value="ECO:0007669"/>
    <property type="project" value="InterPro"/>
</dbReference>
<dbReference type="SUPFAM" id="SSF140990">
    <property type="entry name" value="FtsH protease domain-like"/>
    <property type="match status" value="1"/>
</dbReference>
<dbReference type="GO" id="GO:0005886">
    <property type="term" value="C:plasma membrane"/>
    <property type="evidence" value="ECO:0007669"/>
    <property type="project" value="TreeGrafter"/>
</dbReference>
<dbReference type="Proteomes" id="UP001156140">
    <property type="component" value="Unassembled WGS sequence"/>
</dbReference>